<evidence type="ECO:0008006" key="3">
    <source>
        <dbReference type="Google" id="ProtNLM"/>
    </source>
</evidence>
<proteinExistence type="predicted"/>
<evidence type="ECO:0000313" key="2">
    <source>
        <dbReference type="Proteomes" id="UP000470010"/>
    </source>
</evidence>
<evidence type="ECO:0000313" key="1">
    <source>
        <dbReference type="EMBL" id="MRX79401.1"/>
    </source>
</evidence>
<dbReference type="EMBL" id="VTFZ01000001">
    <property type="protein sequence ID" value="MRX79401.1"/>
    <property type="molecule type" value="Genomic_DNA"/>
</dbReference>
<dbReference type="Proteomes" id="UP000470010">
    <property type="component" value="Unassembled WGS sequence"/>
</dbReference>
<gene>
    <name evidence="1" type="ORF">GJE22_02070</name>
</gene>
<sequence>MALATASRARAPRMAMGLPCGRRVPKGRVRWYPLKVREGSEDSTCAKLLRLLPRDVLMDCFPLVKERWFKRAGVWELQRATAYRGYAFAVTADPAGLYKALSKVDVNAEIAGADGRAWMPLAPDAQEWFERCMDESHVLRSSTAVIVDGVLHVQEGPLVGQEERIGKIDRHRRRCEVAVGWDGGFTEQMPLDVPFKS</sequence>
<dbReference type="RefSeq" id="WP_144687167.1">
    <property type="nucleotide sequence ID" value="NZ_VLLQ01000001.1"/>
</dbReference>
<comment type="caution">
    <text evidence="1">The sequence shown here is derived from an EMBL/GenBank/DDBJ whole genome shotgun (WGS) entry which is preliminary data.</text>
</comment>
<reference evidence="2" key="1">
    <citation type="submission" date="2019-08" db="EMBL/GenBank/DDBJ databases">
        <title>Arthrobacter sp. nov., isolated from plateau pika and Tibetan wild ass.</title>
        <authorList>
            <person name="Ge Y."/>
        </authorList>
    </citation>
    <scope>NUCLEOTIDE SEQUENCE [LARGE SCALE GENOMIC DNA]</scope>
    <source>
        <strain evidence="2">HF-1365</strain>
    </source>
</reference>
<keyword evidence="2" id="KW-1185">Reference proteome</keyword>
<accession>A0A7K0G6T3</accession>
<dbReference type="AlphaFoldDB" id="A0A7K0G6T3"/>
<protein>
    <recommendedName>
        <fullName evidence="3">NusG-like N-terminal domain-containing protein</fullName>
    </recommendedName>
</protein>
<organism evidence="1 2">
    <name type="scientific">Enorma shizhengliae</name>
    <dbReference type="NCBI Taxonomy" id="2606615"/>
    <lineage>
        <taxon>Bacteria</taxon>
        <taxon>Bacillati</taxon>
        <taxon>Actinomycetota</taxon>
        <taxon>Coriobacteriia</taxon>
        <taxon>Coriobacteriales</taxon>
        <taxon>Coriobacteriaceae</taxon>
        <taxon>Enorma</taxon>
    </lineage>
</organism>
<name>A0A7K0G6T3_9ACTN</name>